<dbReference type="InterPro" id="IPR050654">
    <property type="entry name" value="AChE-related_enzymes"/>
</dbReference>
<dbReference type="InterPro" id="IPR002018">
    <property type="entry name" value="CarbesteraseB"/>
</dbReference>
<dbReference type="OrthoDB" id="408631at2759"/>
<evidence type="ECO:0000256" key="5">
    <source>
        <dbReference type="SAM" id="SignalP"/>
    </source>
</evidence>
<dbReference type="InterPro" id="IPR029058">
    <property type="entry name" value="AB_hydrolase_fold"/>
</dbReference>
<dbReference type="Gene3D" id="3.40.50.1820">
    <property type="entry name" value="alpha/beta hydrolase"/>
    <property type="match status" value="1"/>
</dbReference>
<keyword evidence="3" id="KW-1015">Disulfide bond</keyword>
<dbReference type="ESTHER" id="9euro-a0a0d2e0v9">
    <property type="family name" value="Fungal_carboxylesterase_lipase"/>
</dbReference>
<protein>
    <recommendedName>
        <fullName evidence="6">Carboxylesterase type B domain-containing protein</fullName>
    </recommendedName>
</protein>
<evidence type="ECO:0000313" key="7">
    <source>
        <dbReference type="EMBL" id="KIW49028.1"/>
    </source>
</evidence>
<evidence type="ECO:0000313" key="8">
    <source>
        <dbReference type="Proteomes" id="UP000054342"/>
    </source>
</evidence>
<dbReference type="STRING" id="348802.A0A0D2E0V9"/>
<reference evidence="7 8" key="1">
    <citation type="submission" date="2015-01" db="EMBL/GenBank/DDBJ databases">
        <title>The Genome Sequence of Exophiala xenobiotica CBS118157.</title>
        <authorList>
            <consortium name="The Broad Institute Genomics Platform"/>
            <person name="Cuomo C."/>
            <person name="de Hoog S."/>
            <person name="Gorbushina A."/>
            <person name="Stielow B."/>
            <person name="Teixiera M."/>
            <person name="Abouelleil A."/>
            <person name="Chapman S.B."/>
            <person name="Priest M."/>
            <person name="Young S.K."/>
            <person name="Wortman J."/>
            <person name="Nusbaum C."/>
            <person name="Birren B."/>
        </authorList>
    </citation>
    <scope>NUCLEOTIDE SEQUENCE [LARGE SCALE GENOMIC DNA]</scope>
    <source>
        <strain evidence="7 8">CBS 118157</strain>
    </source>
</reference>
<proteinExistence type="inferred from homology"/>
<feature type="domain" description="Carboxylesterase type B" evidence="6">
    <location>
        <begin position="36"/>
        <end position="374"/>
    </location>
</feature>
<dbReference type="Proteomes" id="UP000054342">
    <property type="component" value="Unassembled WGS sequence"/>
</dbReference>
<keyword evidence="5" id="KW-0732">Signal</keyword>
<dbReference type="Pfam" id="PF00135">
    <property type="entry name" value="COesterase"/>
    <property type="match status" value="1"/>
</dbReference>
<evidence type="ECO:0000256" key="2">
    <source>
        <dbReference type="ARBA" id="ARBA00022801"/>
    </source>
</evidence>
<keyword evidence="2" id="KW-0378">Hydrolase</keyword>
<evidence type="ECO:0000256" key="1">
    <source>
        <dbReference type="ARBA" id="ARBA00005964"/>
    </source>
</evidence>
<evidence type="ECO:0000256" key="3">
    <source>
        <dbReference type="ARBA" id="ARBA00023157"/>
    </source>
</evidence>
<comment type="similarity">
    <text evidence="1">Belongs to the type-B carboxylesterase/lipase family.</text>
</comment>
<dbReference type="PANTHER" id="PTHR43918:SF4">
    <property type="entry name" value="CARBOXYLIC ESTER HYDROLASE"/>
    <property type="match status" value="1"/>
</dbReference>
<dbReference type="SUPFAM" id="SSF53474">
    <property type="entry name" value="alpha/beta-Hydrolases"/>
    <property type="match status" value="1"/>
</dbReference>
<dbReference type="PRINTS" id="PR00878">
    <property type="entry name" value="CHOLNESTRASE"/>
</dbReference>
<feature type="chain" id="PRO_5002240857" description="Carboxylesterase type B domain-containing protein" evidence="5">
    <location>
        <begin position="19"/>
        <end position="585"/>
    </location>
</feature>
<dbReference type="EMBL" id="KN847323">
    <property type="protein sequence ID" value="KIW49028.1"/>
    <property type="molecule type" value="Genomic_DNA"/>
</dbReference>
<name>A0A0D2E0V9_9EURO</name>
<feature type="compositionally biased region" description="Low complexity" evidence="4">
    <location>
        <begin position="541"/>
        <end position="558"/>
    </location>
</feature>
<evidence type="ECO:0000259" key="6">
    <source>
        <dbReference type="Pfam" id="PF00135"/>
    </source>
</evidence>
<feature type="region of interest" description="Disordered" evidence="4">
    <location>
        <begin position="529"/>
        <end position="558"/>
    </location>
</feature>
<keyword evidence="8" id="KW-1185">Reference proteome</keyword>
<dbReference type="AlphaFoldDB" id="A0A0D2E0V9"/>
<evidence type="ECO:0000256" key="4">
    <source>
        <dbReference type="SAM" id="MobiDB-lite"/>
    </source>
</evidence>
<feature type="signal peptide" evidence="5">
    <location>
        <begin position="1"/>
        <end position="18"/>
    </location>
</feature>
<gene>
    <name evidence="7" type="ORF">PV05_10744</name>
</gene>
<sequence length="585" mass="62370">MLRISLVSLIFVLHAAQAAHTNLATERTPWTIGQSVNTSSSIFVGHAAPNATEVSEYLGILYAHAATGNLRFAPPVAYSSSDAFNATSFGHACPVFQRTPGSSGSSSKSTSVNLTAAGLYTSEVNGEIGVKTSEDCLSLNIWTKPQAGSSPKAVMLWVYGGGFTSGNSNKPLYNGQFLANREDVVVVSFNYRVNIFGFPGTPAGSQCQNVGLQDQRMAVEWVRDNIARFGGDPKRIILWGQSADAMSIGYYAYSYTSDPIVAGFIQESGTTSAIPVLNASGSATIWYNVTTHVGCGNASSDPSAVLSCMRNVNYTNILNALDGQNFYPTIDGRLVFNSSAYTSLSRAGKYIQVPLLIGNNDNEAAIFRVEFVEAGSQELDSLSPEPSYTDRRFACPAAVRANASVYHKVPTWRYRWFGLFPNTNLTAYPDSGAYHGSEIPIIFNTTPGPSQNTSANTKREEALIAYMQGIWAAFAKDPVNGLTRLGLPRFDPTEDTLLRLGWDNDVGPHISAAQVYDAPCGDQFLVTGSADGADGTDDEGSTTAASASGTGSTSNTSTSAAVKVRGSGFWWCLCMFAATIIVCIS</sequence>
<dbReference type="HOGENOM" id="CLU_006586_15_2_1"/>
<organism evidence="7 8">
    <name type="scientific">Exophiala xenobiotica</name>
    <dbReference type="NCBI Taxonomy" id="348802"/>
    <lineage>
        <taxon>Eukaryota</taxon>
        <taxon>Fungi</taxon>
        <taxon>Dikarya</taxon>
        <taxon>Ascomycota</taxon>
        <taxon>Pezizomycotina</taxon>
        <taxon>Eurotiomycetes</taxon>
        <taxon>Chaetothyriomycetidae</taxon>
        <taxon>Chaetothyriales</taxon>
        <taxon>Herpotrichiellaceae</taxon>
        <taxon>Exophiala</taxon>
    </lineage>
</organism>
<dbReference type="RefSeq" id="XP_013309612.1">
    <property type="nucleotide sequence ID" value="XM_013454158.1"/>
</dbReference>
<dbReference type="InterPro" id="IPR000997">
    <property type="entry name" value="Cholinesterase"/>
</dbReference>
<dbReference type="GeneID" id="25332652"/>
<dbReference type="GO" id="GO:0004104">
    <property type="term" value="F:cholinesterase activity"/>
    <property type="evidence" value="ECO:0007669"/>
    <property type="project" value="InterPro"/>
</dbReference>
<accession>A0A0D2E0V9</accession>
<dbReference type="PANTHER" id="PTHR43918">
    <property type="entry name" value="ACETYLCHOLINESTERASE"/>
    <property type="match status" value="1"/>
</dbReference>